<protein>
    <submittedName>
        <fullName evidence="1">2,3-diaminopropionate biosynthesis protein SbnB</fullName>
    </submittedName>
</protein>
<dbReference type="InterPro" id="IPR036291">
    <property type="entry name" value="NAD(P)-bd_dom_sf"/>
</dbReference>
<dbReference type="SUPFAM" id="SSF51735">
    <property type="entry name" value="NAD(P)-binding Rossmann-fold domains"/>
    <property type="match status" value="1"/>
</dbReference>
<dbReference type="Gene3D" id="3.30.1780.10">
    <property type="entry name" value="ornithine cyclodeaminase, domain 1"/>
    <property type="match status" value="1"/>
</dbReference>
<evidence type="ECO:0000313" key="1">
    <source>
        <dbReference type="EMBL" id="AQU71306.1"/>
    </source>
</evidence>
<dbReference type="Proteomes" id="UP000189677">
    <property type="component" value="Chromosome"/>
</dbReference>
<dbReference type="Gene3D" id="3.40.50.720">
    <property type="entry name" value="NAD(P)-binding Rossmann-like Domain"/>
    <property type="match status" value="1"/>
</dbReference>
<dbReference type="InterPro" id="IPR023401">
    <property type="entry name" value="ODC_N"/>
</dbReference>
<dbReference type="PANTHER" id="PTHR13812:SF19">
    <property type="entry name" value="KETIMINE REDUCTASE MU-CRYSTALLIN"/>
    <property type="match status" value="1"/>
</dbReference>
<dbReference type="PIRSF" id="PIRSF001439">
    <property type="entry name" value="CryM"/>
    <property type="match status" value="1"/>
</dbReference>
<sequence length="338" mass="35898">MNAPRNTPTFQLIGATAVAEVLNDRHQQVIELVSDIYRLHGNGGTTNPDSYFLRFPERPDARIIALPARIEDDREIAGIKWIASFPGNHTESGLPRASAVVILNDMATGYPFACIEGAAISSHRTAASAALGAGLLHPSRTAGSIAVVGAGPIARRILEYLRASGWKTDRYRVHDTVEGRAELLRDELTAQGARAEAVPDAEDAVRGAELVVLATTAAGPWLTDPALLTAGQTVLNVSLRDLGVPVVLAAQNVLDDIEHCMKANTSPHLAEQATGGRDFVAGTISDLIEGRIAPDPERPRIFSPFGLGVLDLALARYIHGEAVGRGLAVSDENFFGLA</sequence>
<gene>
    <name evidence="1" type="ORF">BBN63_28670</name>
</gene>
<dbReference type="OrthoDB" id="3396397at2"/>
<name>A0A1U9R495_STRNV</name>
<dbReference type="InterPro" id="IPR023866">
    <property type="entry name" value="SbnB"/>
</dbReference>
<dbReference type="GO" id="GO:0016639">
    <property type="term" value="F:oxidoreductase activity, acting on the CH-NH2 group of donors, NAD or NADP as acceptor"/>
    <property type="evidence" value="ECO:0007669"/>
    <property type="project" value="InterPro"/>
</dbReference>
<dbReference type="EMBL" id="CP018047">
    <property type="protein sequence ID" value="AQU71306.1"/>
    <property type="molecule type" value="Genomic_DNA"/>
</dbReference>
<evidence type="ECO:0000313" key="2">
    <source>
        <dbReference type="Proteomes" id="UP000189677"/>
    </source>
</evidence>
<dbReference type="Pfam" id="PF02423">
    <property type="entry name" value="OCD_Mu_crystall"/>
    <property type="match status" value="1"/>
</dbReference>
<dbReference type="InterPro" id="IPR003462">
    <property type="entry name" value="ODC_Mu_crystall"/>
</dbReference>
<dbReference type="AlphaFoldDB" id="A0A1U9R495"/>
<dbReference type="GO" id="GO:0019290">
    <property type="term" value="P:siderophore biosynthetic process"/>
    <property type="evidence" value="ECO:0007669"/>
    <property type="project" value="InterPro"/>
</dbReference>
<reference evidence="1 2" key="1">
    <citation type="submission" date="2016-11" db="EMBL/GenBank/DDBJ databases">
        <title>Complete genome sequence of Streptomyces niveus SCSIO 3406.</title>
        <authorList>
            <person name="Zhu Q."/>
            <person name="Cheng W."/>
            <person name="Song Y."/>
            <person name="Li Q."/>
            <person name="Ju J."/>
        </authorList>
    </citation>
    <scope>NUCLEOTIDE SEQUENCE [LARGE SCALE GENOMIC DNA]</scope>
    <source>
        <strain evidence="1 2">SCSIO 3406</strain>
    </source>
</reference>
<organism evidence="1 2">
    <name type="scientific">Streptomyces niveus</name>
    <name type="common">Streptomyces spheroides</name>
    <dbReference type="NCBI Taxonomy" id="193462"/>
    <lineage>
        <taxon>Bacteria</taxon>
        <taxon>Bacillati</taxon>
        <taxon>Actinomycetota</taxon>
        <taxon>Actinomycetes</taxon>
        <taxon>Kitasatosporales</taxon>
        <taxon>Streptomycetaceae</taxon>
        <taxon>Streptomyces</taxon>
    </lineage>
</organism>
<dbReference type="KEGG" id="snw:BBN63_28670"/>
<dbReference type="PANTHER" id="PTHR13812">
    <property type="entry name" value="KETIMINE REDUCTASE MU-CRYSTALLIN"/>
    <property type="match status" value="1"/>
</dbReference>
<accession>A0A1U9R495</accession>
<dbReference type="NCBIfam" id="TIGR03944">
    <property type="entry name" value="dehyd_SbnB_fam"/>
    <property type="match status" value="1"/>
</dbReference>
<dbReference type="GO" id="GO:0005737">
    <property type="term" value="C:cytoplasm"/>
    <property type="evidence" value="ECO:0007669"/>
    <property type="project" value="TreeGrafter"/>
</dbReference>
<proteinExistence type="predicted"/>
<keyword evidence="2" id="KW-1185">Reference proteome</keyword>